<dbReference type="AlphaFoldDB" id="A0AAD4IGC4"/>
<feature type="region of interest" description="Disordered" evidence="1">
    <location>
        <begin position="72"/>
        <end position="92"/>
    </location>
</feature>
<dbReference type="Proteomes" id="UP001199106">
    <property type="component" value="Unassembled WGS sequence"/>
</dbReference>
<comment type="caution">
    <text evidence="2">The sequence shown here is derived from an EMBL/GenBank/DDBJ whole genome shotgun (WGS) entry which is preliminary data.</text>
</comment>
<reference evidence="2" key="1">
    <citation type="submission" date="2021-07" db="EMBL/GenBank/DDBJ databases">
        <title>Genome Resource of American Ginseng Black Spot Pathogen Alternaria panax.</title>
        <authorList>
            <person name="Qiu C."/>
            <person name="Wang W."/>
            <person name="Liu Z."/>
        </authorList>
    </citation>
    <scope>NUCLEOTIDE SEQUENCE</scope>
    <source>
        <strain evidence="2">BNCC115425</strain>
    </source>
</reference>
<dbReference type="EMBL" id="JAANER010000002">
    <property type="protein sequence ID" value="KAG9194130.1"/>
    <property type="molecule type" value="Genomic_DNA"/>
</dbReference>
<evidence type="ECO:0000313" key="3">
    <source>
        <dbReference type="Proteomes" id="UP001199106"/>
    </source>
</evidence>
<protein>
    <submittedName>
        <fullName evidence="2">Uncharacterized protein</fullName>
    </submittedName>
</protein>
<organism evidence="2 3">
    <name type="scientific">Alternaria panax</name>
    <dbReference type="NCBI Taxonomy" id="48097"/>
    <lineage>
        <taxon>Eukaryota</taxon>
        <taxon>Fungi</taxon>
        <taxon>Dikarya</taxon>
        <taxon>Ascomycota</taxon>
        <taxon>Pezizomycotina</taxon>
        <taxon>Dothideomycetes</taxon>
        <taxon>Pleosporomycetidae</taxon>
        <taxon>Pleosporales</taxon>
        <taxon>Pleosporineae</taxon>
        <taxon>Pleosporaceae</taxon>
        <taxon>Alternaria</taxon>
        <taxon>Alternaria sect. Panax</taxon>
    </lineage>
</organism>
<keyword evidence="3" id="KW-1185">Reference proteome</keyword>
<name>A0AAD4IGC4_9PLEO</name>
<sequence>MDSTTQQLSTYPHLIPVDAIPSPIHQATSFHRRSPEIHRMSDQDMQMHRRSGSLVDLNYQDIIAHYNDTATKHSRMVSNSTTSEDDPDDRKGELRYDFRFGGEFDRRDTSYKPLRGRRERNNAFTVASARTLCSLSPEPSPPVSPSPQPPPSIFEEMPENELGIGSHSTIMPMAVEKHHGLYCRIKTFLVQFFRFHPDTTMIKVCSHKFCQGRCKNCDLPEAILPYLGGLKAGFYCKENGCGGYVDCSLMSDWETYGSEEDLRVAPLRIRSSMVASLLYADNQDTNTGSRSTIPDEAPQIGPIDFVPSAQRRTLFTSDYTSEHSIPPDVLHSESFFDSSPEPYATPEPFSSLTDYSLSTPPYLPAHNRNTSTPCPRPTIPSNKDDSTPSPQSTSSNEILEINVPATAIPILQATPTTIRIRRHSRTASHPPPTTPKESQSLHDIAHNAVHGDMQSQIMILKMYQDISSIGVHSASSSSLKSEADCHLVKKARLVLGLQVQESAGRVPGGLVGMVAVQLLSRDRKQAMRREAFAAYICQAVVEKELSEVRGNQILALAED</sequence>
<feature type="compositionally biased region" description="Polar residues" evidence="1">
    <location>
        <begin position="348"/>
        <end position="359"/>
    </location>
</feature>
<evidence type="ECO:0000256" key="1">
    <source>
        <dbReference type="SAM" id="MobiDB-lite"/>
    </source>
</evidence>
<evidence type="ECO:0000313" key="2">
    <source>
        <dbReference type="EMBL" id="KAG9194130.1"/>
    </source>
</evidence>
<proteinExistence type="predicted"/>
<gene>
    <name evidence="2" type="ORF">G6011_04165</name>
</gene>
<accession>A0AAD4IGC4</accession>
<feature type="region of interest" description="Disordered" evidence="1">
    <location>
        <begin position="331"/>
        <end position="400"/>
    </location>
</feature>